<reference evidence="1 2" key="1">
    <citation type="submission" date="2024-09" db="EMBL/GenBank/DDBJ databases">
        <authorList>
            <person name="Sun Q."/>
            <person name="Mori K."/>
        </authorList>
    </citation>
    <scope>NUCLEOTIDE SEQUENCE [LARGE SCALE GENOMIC DNA]</scope>
    <source>
        <strain evidence="1 2">JCM 3324</strain>
    </source>
</reference>
<dbReference type="Proteomes" id="UP001589568">
    <property type="component" value="Unassembled WGS sequence"/>
</dbReference>
<keyword evidence="2" id="KW-1185">Reference proteome</keyword>
<evidence type="ECO:0000313" key="2">
    <source>
        <dbReference type="Proteomes" id="UP001589568"/>
    </source>
</evidence>
<dbReference type="EMBL" id="JBHMCF010000025">
    <property type="protein sequence ID" value="MFB9472384.1"/>
    <property type="molecule type" value="Genomic_DNA"/>
</dbReference>
<dbReference type="RefSeq" id="WP_379483820.1">
    <property type="nucleotide sequence ID" value="NZ_JBHMCF010000025.1"/>
</dbReference>
<protein>
    <submittedName>
        <fullName evidence="1">Uncharacterized protein</fullName>
    </submittedName>
</protein>
<sequence>MQAAVSPALRDDKMGEVSIYEMNGCDSADNGAWLDAEIEDTMSKEEIFSIFESHGWSTNPMELPECNPGVCGAELAKEVGSQLFGIRFIHREEQGVWELEIVSL</sequence>
<proteinExistence type="predicted"/>
<organism evidence="1 2">
    <name type="scientific">Nonomuraea salmonea</name>
    <dbReference type="NCBI Taxonomy" id="46181"/>
    <lineage>
        <taxon>Bacteria</taxon>
        <taxon>Bacillati</taxon>
        <taxon>Actinomycetota</taxon>
        <taxon>Actinomycetes</taxon>
        <taxon>Streptosporangiales</taxon>
        <taxon>Streptosporangiaceae</taxon>
        <taxon>Nonomuraea</taxon>
    </lineage>
</organism>
<gene>
    <name evidence="1" type="ORF">ACFFR3_22980</name>
</gene>
<name>A0ABV5NPZ7_9ACTN</name>
<comment type="caution">
    <text evidence="1">The sequence shown here is derived from an EMBL/GenBank/DDBJ whole genome shotgun (WGS) entry which is preliminary data.</text>
</comment>
<evidence type="ECO:0000313" key="1">
    <source>
        <dbReference type="EMBL" id="MFB9472384.1"/>
    </source>
</evidence>
<accession>A0ABV5NPZ7</accession>